<keyword evidence="1" id="KW-0472">Membrane</keyword>
<gene>
    <name evidence="2" type="ORF">BKG84_20640</name>
</gene>
<proteinExistence type="predicted"/>
<accession>A0A1S1LUZ6</accession>
<feature type="transmembrane region" description="Helical" evidence="1">
    <location>
        <begin position="53"/>
        <end position="75"/>
    </location>
</feature>
<evidence type="ECO:0000256" key="1">
    <source>
        <dbReference type="SAM" id="Phobius"/>
    </source>
</evidence>
<dbReference type="RefSeq" id="WP_070924186.1">
    <property type="nucleotide sequence ID" value="NZ_CP050145.1"/>
</dbReference>
<dbReference type="InterPro" id="IPR049606">
    <property type="entry name" value="UsfY-like"/>
</dbReference>
<keyword evidence="3" id="KW-1185">Reference proteome</keyword>
<dbReference type="EMBL" id="MLIS01000002">
    <property type="protein sequence ID" value="OHU76594.1"/>
    <property type="molecule type" value="Genomic_DNA"/>
</dbReference>
<keyword evidence="1" id="KW-1133">Transmembrane helix</keyword>
<reference evidence="2 3" key="1">
    <citation type="submission" date="2016-10" db="EMBL/GenBank/DDBJ databases">
        <title>Evaluation of Human, Veterinary and Environmental Mycobacterium chelonae Isolates by Core Genome Phylogenomic Analysis, Targeted Gene Comparison, and Anti-microbial Susceptibility Patterns: A Tale of Mistaken Identities.</title>
        <authorList>
            <person name="Fogelson S.B."/>
            <person name="Camus A.C."/>
            <person name="Lorenz W."/>
            <person name="Vasireddy R."/>
            <person name="Vasireddy S."/>
            <person name="Smith T."/>
            <person name="Brown-Elliott B.A."/>
            <person name="Wallace R.J.Jr."/>
            <person name="Hasan N.A."/>
            <person name="Reischl U."/>
            <person name="Sanchez S."/>
        </authorList>
    </citation>
    <scope>NUCLEOTIDE SEQUENCE [LARGE SCALE GENOMIC DNA]</scope>
    <source>
        <strain evidence="2 3">15518</strain>
    </source>
</reference>
<protein>
    <recommendedName>
        <fullName evidence="4">UsfY protein</fullName>
    </recommendedName>
</protein>
<dbReference type="NCBIfam" id="NF041247">
    <property type="entry name" value="UsfY"/>
    <property type="match status" value="1"/>
</dbReference>
<keyword evidence="1" id="KW-0812">Transmembrane</keyword>
<feature type="transmembrane region" description="Helical" evidence="1">
    <location>
        <begin position="27"/>
        <end position="47"/>
    </location>
</feature>
<sequence>MHKSADDPVDHARTFRPHAGEALTDRASWPGLALIAFGITVVVLGLTAAGYRYYGWASIAGVSAFVFFVLGWLWLHIERKRVREMEDAWHQEHSEPRHD</sequence>
<evidence type="ECO:0000313" key="2">
    <source>
        <dbReference type="EMBL" id="OHU76594.1"/>
    </source>
</evidence>
<organism evidence="2 3">
    <name type="scientific">Mycobacteroides chelonae</name>
    <name type="common">Mycobacterium chelonae</name>
    <dbReference type="NCBI Taxonomy" id="1774"/>
    <lineage>
        <taxon>Bacteria</taxon>
        <taxon>Bacillati</taxon>
        <taxon>Actinomycetota</taxon>
        <taxon>Actinomycetes</taxon>
        <taxon>Mycobacteriales</taxon>
        <taxon>Mycobacteriaceae</taxon>
        <taxon>Mycobacteroides</taxon>
    </lineage>
</organism>
<comment type="caution">
    <text evidence="2">The sequence shown here is derived from an EMBL/GenBank/DDBJ whole genome shotgun (WGS) entry which is preliminary data.</text>
</comment>
<dbReference type="AlphaFoldDB" id="A0A1S1LUZ6"/>
<evidence type="ECO:0000313" key="3">
    <source>
        <dbReference type="Proteomes" id="UP000179441"/>
    </source>
</evidence>
<dbReference type="Proteomes" id="UP000179441">
    <property type="component" value="Unassembled WGS sequence"/>
</dbReference>
<evidence type="ECO:0008006" key="4">
    <source>
        <dbReference type="Google" id="ProtNLM"/>
    </source>
</evidence>
<name>A0A1S1LUZ6_MYCCH</name>